<name>F3SJQ1_STRSA</name>
<dbReference type="AlphaFoldDB" id="F3SJQ1"/>
<evidence type="ECO:0000313" key="1">
    <source>
        <dbReference type="EMBL" id="EGG39954.1"/>
    </source>
</evidence>
<dbReference type="Proteomes" id="UP000003378">
    <property type="component" value="Unassembled WGS sequence"/>
</dbReference>
<evidence type="ECO:0000313" key="2">
    <source>
        <dbReference type="Proteomes" id="UP000003378"/>
    </source>
</evidence>
<comment type="caution">
    <text evidence="1">The sequence shown here is derived from an EMBL/GenBank/DDBJ whole genome shotgun (WGS) entry which is preliminary data.</text>
</comment>
<dbReference type="EMBL" id="AFDP01000015">
    <property type="protein sequence ID" value="EGG39954.1"/>
    <property type="molecule type" value="Genomic_DNA"/>
</dbReference>
<gene>
    <name evidence="1" type="ORF">HMPREF9397_1373</name>
</gene>
<dbReference type="HOGENOM" id="CLU_3222835_0_0_9"/>
<reference evidence="1 2" key="1">
    <citation type="submission" date="2011-03" db="EMBL/GenBank/DDBJ databases">
        <authorList>
            <person name="Muzny D."/>
            <person name="Qin X."/>
            <person name="Deng J."/>
            <person name="Jiang H."/>
            <person name="Liu Y."/>
            <person name="Qu J."/>
            <person name="Song X.-Z."/>
            <person name="Zhang L."/>
            <person name="Thornton R."/>
            <person name="Coyle M."/>
            <person name="Francisco L."/>
            <person name="Jackson L."/>
            <person name="Javaid M."/>
            <person name="Korchina V."/>
            <person name="Kovar C."/>
            <person name="Mata R."/>
            <person name="Mathew T."/>
            <person name="Ngo R."/>
            <person name="Nguyen L."/>
            <person name="Nguyen N."/>
            <person name="Okwuonu G."/>
            <person name="Ongeri F."/>
            <person name="Pham C."/>
            <person name="Simmons D."/>
            <person name="Wilczek-Boney K."/>
            <person name="Hale W."/>
            <person name="Jakkamsetti A."/>
            <person name="Pham P."/>
            <person name="Ruth R."/>
            <person name="San Lucas F."/>
            <person name="Warren J."/>
            <person name="Zhang J."/>
            <person name="Zhao Z."/>
            <person name="Zhou C."/>
            <person name="Zhu D."/>
            <person name="Lee S."/>
            <person name="Bess C."/>
            <person name="Blankenburg K."/>
            <person name="Forbes L."/>
            <person name="Fu Q."/>
            <person name="Gubbala S."/>
            <person name="Hirani K."/>
            <person name="Jayaseelan J.C."/>
            <person name="Lara F."/>
            <person name="Munidasa M."/>
            <person name="Palculict T."/>
            <person name="Patil S."/>
            <person name="Pu L.-L."/>
            <person name="Saada N."/>
            <person name="Tang L."/>
            <person name="Weissenberger G."/>
            <person name="Zhu Y."/>
            <person name="Hemphill L."/>
            <person name="Shang Y."/>
            <person name="Youmans B."/>
            <person name="Ayvaz T."/>
            <person name="Ross M."/>
            <person name="Santibanez J."/>
            <person name="Aqrawi P."/>
            <person name="Gross S."/>
            <person name="Joshi V."/>
            <person name="Fowler G."/>
            <person name="Nazareth L."/>
            <person name="Reid J."/>
            <person name="Worley K."/>
            <person name="Petrosino J."/>
            <person name="Highlander S."/>
            <person name="Gibbs R."/>
        </authorList>
    </citation>
    <scope>NUCLEOTIDE SEQUENCE [LARGE SCALE GENOMIC DNA]</scope>
    <source>
        <strain evidence="1 2">SK1087</strain>
    </source>
</reference>
<accession>F3SJQ1</accession>
<organism evidence="1 2">
    <name type="scientific">Streptococcus sanguinis SK1087</name>
    <dbReference type="NCBI Taxonomy" id="888824"/>
    <lineage>
        <taxon>Bacteria</taxon>
        <taxon>Bacillati</taxon>
        <taxon>Bacillota</taxon>
        <taxon>Bacilli</taxon>
        <taxon>Lactobacillales</taxon>
        <taxon>Streptococcaceae</taxon>
        <taxon>Streptococcus</taxon>
    </lineage>
</organism>
<proteinExistence type="predicted"/>
<sequence length="44" mass="5045">MVTRLKVYSLADSLTQEANSIATELESFIIEDSPMPRRILFDEN</sequence>
<protein>
    <submittedName>
        <fullName evidence="1">Uncharacterized protein</fullName>
    </submittedName>
</protein>